<reference evidence="1 2" key="1">
    <citation type="journal article" date="2019" name="Sci. Rep.">
        <title>Orb-weaving spider Araneus ventricosus genome elucidates the spidroin gene catalogue.</title>
        <authorList>
            <person name="Kono N."/>
            <person name="Nakamura H."/>
            <person name="Ohtoshi R."/>
            <person name="Moran D.A.P."/>
            <person name="Shinohara A."/>
            <person name="Yoshida Y."/>
            <person name="Fujiwara M."/>
            <person name="Mori M."/>
            <person name="Tomita M."/>
            <person name="Arakawa K."/>
        </authorList>
    </citation>
    <scope>NUCLEOTIDE SEQUENCE [LARGE SCALE GENOMIC DNA]</scope>
</reference>
<dbReference type="AlphaFoldDB" id="A0A4Y2BV60"/>
<dbReference type="Proteomes" id="UP000499080">
    <property type="component" value="Unassembled WGS sequence"/>
</dbReference>
<name>A0A4Y2BV60_ARAVE</name>
<dbReference type="EMBL" id="BGPR01000109">
    <property type="protein sequence ID" value="GBL95166.1"/>
    <property type="molecule type" value="Genomic_DNA"/>
</dbReference>
<comment type="caution">
    <text evidence="1">The sequence shown here is derived from an EMBL/GenBank/DDBJ whole genome shotgun (WGS) entry which is preliminary data.</text>
</comment>
<keyword evidence="2" id="KW-1185">Reference proteome</keyword>
<organism evidence="1 2">
    <name type="scientific">Araneus ventricosus</name>
    <name type="common">Orbweaver spider</name>
    <name type="synonym">Epeira ventricosa</name>
    <dbReference type="NCBI Taxonomy" id="182803"/>
    <lineage>
        <taxon>Eukaryota</taxon>
        <taxon>Metazoa</taxon>
        <taxon>Ecdysozoa</taxon>
        <taxon>Arthropoda</taxon>
        <taxon>Chelicerata</taxon>
        <taxon>Arachnida</taxon>
        <taxon>Araneae</taxon>
        <taxon>Araneomorphae</taxon>
        <taxon>Entelegynae</taxon>
        <taxon>Araneoidea</taxon>
        <taxon>Araneidae</taxon>
        <taxon>Araneus</taxon>
    </lineage>
</organism>
<evidence type="ECO:0000313" key="2">
    <source>
        <dbReference type="Proteomes" id="UP000499080"/>
    </source>
</evidence>
<accession>A0A4Y2BV60</accession>
<sequence length="167" mass="18197">MHADGQNIRIYLALPKHPGYLNDSRCNSSNTEAVVLVAYHQATARLLPKEVRTITGGGIQCPSIIIPAGGASARLLIRRPFIHVLSVHPRGRCGRAGSLFISPVLMARVSAILVRVTPYCLSWDRKESLLLEGLGKFGMARTFRGNVSKCSDIKGSESTFIAHRSMT</sequence>
<gene>
    <name evidence="1" type="ORF">AVEN_253505_1</name>
</gene>
<protein>
    <submittedName>
        <fullName evidence="1">Uncharacterized protein</fullName>
    </submittedName>
</protein>
<evidence type="ECO:0000313" key="1">
    <source>
        <dbReference type="EMBL" id="GBL95166.1"/>
    </source>
</evidence>
<proteinExistence type="predicted"/>